<accession>A0A388LHN2</accession>
<evidence type="ECO:0000256" key="1">
    <source>
        <dbReference type="SAM" id="MobiDB-lite"/>
    </source>
</evidence>
<protein>
    <submittedName>
        <fullName evidence="2">Uncharacterized protein</fullName>
    </submittedName>
</protein>
<dbReference type="EMBL" id="BFEA01000388">
    <property type="protein sequence ID" value="GBG81818.1"/>
    <property type="molecule type" value="Genomic_DNA"/>
</dbReference>
<dbReference type="Proteomes" id="UP000265515">
    <property type="component" value="Unassembled WGS sequence"/>
</dbReference>
<evidence type="ECO:0000313" key="3">
    <source>
        <dbReference type="Proteomes" id="UP000265515"/>
    </source>
</evidence>
<sequence>MVNTSMSTTGIASQILRVDHYRPQQVASSSTSMSSQSSSNATSSSNARSSESSTFSESGGAPMMVAAYGEGEMLHALGRGGVKGSGPGPGWREDVSVVRLIGERGGGSGASSASAGVGQAQVDGPPVLRDLDLREKSIAEGMAAVISALVVNPLDVAKVGNT</sequence>
<reference evidence="2 3" key="1">
    <citation type="journal article" date="2018" name="Cell">
        <title>The Chara Genome: Secondary Complexity and Implications for Plant Terrestrialization.</title>
        <authorList>
            <person name="Nishiyama T."/>
            <person name="Sakayama H."/>
            <person name="Vries J.D."/>
            <person name="Buschmann H."/>
            <person name="Saint-Marcoux D."/>
            <person name="Ullrich K.K."/>
            <person name="Haas F.B."/>
            <person name="Vanderstraeten L."/>
            <person name="Becker D."/>
            <person name="Lang D."/>
            <person name="Vosolsobe S."/>
            <person name="Rombauts S."/>
            <person name="Wilhelmsson P.K.I."/>
            <person name="Janitza P."/>
            <person name="Kern R."/>
            <person name="Heyl A."/>
            <person name="Rumpler F."/>
            <person name="Villalobos L.I.A.C."/>
            <person name="Clay J.M."/>
            <person name="Skokan R."/>
            <person name="Toyoda A."/>
            <person name="Suzuki Y."/>
            <person name="Kagoshima H."/>
            <person name="Schijlen E."/>
            <person name="Tajeshwar N."/>
            <person name="Catarino B."/>
            <person name="Hetherington A.J."/>
            <person name="Saltykova A."/>
            <person name="Bonnot C."/>
            <person name="Breuninger H."/>
            <person name="Symeonidi A."/>
            <person name="Radhakrishnan G.V."/>
            <person name="Van Nieuwerburgh F."/>
            <person name="Deforce D."/>
            <person name="Chang C."/>
            <person name="Karol K.G."/>
            <person name="Hedrich R."/>
            <person name="Ulvskov P."/>
            <person name="Glockner G."/>
            <person name="Delwiche C.F."/>
            <person name="Petrasek J."/>
            <person name="Van de Peer Y."/>
            <person name="Friml J."/>
            <person name="Beilby M."/>
            <person name="Dolan L."/>
            <person name="Kohara Y."/>
            <person name="Sugano S."/>
            <person name="Fujiyama A."/>
            <person name="Delaux P.-M."/>
            <person name="Quint M."/>
            <person name="TheiBen G."/>
            <person name="Hagemann M."/>
            <person name="Harholt J."/>
            <person name="Dunand C."/>
            <person name="Zachgo S."/>
            <person name="Langdale J."/>
            <person name="Maumus F."/>
            <person name="Straeten D.V.D."/>
            <person name="Gould S.B."/>
            <person name="Rensing S.A."/>
        </authorList>
    </citation>
    <scope>NUCLEOTIDE SEQUENCE [LARGE SCALE GENOMIC DNA]</scope>
    <source>
        <strain evidence="2 3">S276</strain>
    </source>
</reference>
<evidence type="ECO:0000313" key="2">
    <source>
        <dbReference type="EMBL" id="GBG81818.1"/>
    </source>
</evidence>
<comment type="caution">
    <text evidence="2">The sequence shown here is derived from an EMBL/GenBank/DDBJ whole genome shotgun (WGS) entry which is preliminary data.</text>
</comment>
<feature type="compositionally biased region" description="Low complexity" evidence="1">
    <location>
        <begin position="27"/>
        <end position="58"/>
    </location>
</feature>
<name>A0A388LHN2_CHABU</name>
<dbReference type="Gramene" id="GBG81818">
    <property type="protein sequence ID" value="GBG81818"/>
    <property type="gene ID" value="CBR_g33999"/>
</dbReference>
<dbReference type="AlphaFoldDB" id="A0A388LHN2"/>
<feature type="region of interest" description="Disordered" evidence="1">
    <location>
        <begin position="23"/>
        <end position="61"/>
    </location>
</feature>
<proteinExistence type="predicted"/>
<gene>
    <name evidence="2" type="ORF">CBR_g33999</name>
</gene>
<keyword evidence="3" id="KW-1185">Reference proteome</keyword>
<organism evidence="2 3">
    <name type="scientific">Chara braunii</name>
    <name type="common">Braun's stonewort</name>
    <dbReference type="NCBI Taxonomy" id="69332"/>
    <lineage>
        <taxon>Eukaryota</taxon>
        <taxon>Viridiplantae</taxon>
        <taxon>Streptophyta</taxon>
        <taxon>Charophyceae</taxon>
        <taxon>Charales</taxon>
        <taxon>Characeae</taxon>
        <taxon>Chara</taxon>
    </lineage>
</organism>